<name>A0ABD5YK92_9EURY</name>
<accession>A0ABD5YK92</accession>
<dbReference type="EC" id="1.-.-.-" evidence="7"/>
<protein>
    <submittedName>
        <fullName evidence="7">Acyl-CoA dehydrogenase family protein</fullName>
        <ecNumber evidence="7">1.-.-.-</ecNumber>
    </submittedName>
</protein>
<dbReference type="InterPro" id="IPR036250">
    <property type="entry name" value="AcylCo_DH-like_C"/>
</dbReference>
<dbReference type="PANTHER" id="PTHR48083">
    <property type="entry name" value="MEDIUM-CHAIN SPECIFIC ACYL-COA DEHYDROGENASE, MITOCHONDRIAL-RELATED"/>
    <property type="match status" value="1"/>
</dbReference>
<dbReference type="InterPro" id="IPR050741">
    <property type="entry name" value="Acyl-CoA_dehydrogenase"/>
</dbReference>
<dbReference type="Pfam" id="PF00441">
    <property type="entry name" value="Acyl-CoA_dh_1"/>
    <property type="match status" value="1"/>
</dbReference>
<evidence type="ECO:0000256" key="4">
    <source>
        <dbReference type="ARBA" id="ARBA00022827"/>
    </source>
</evidence>
<evidence type="ECO:0000256" key="2">
    <source>
        <dbReference type="ARBA" id="ARBA00009347"/>
    </source>
</evidence>
<dbReference type="AlphaFoldDB" id="A0ABD5YK92"/>
<dbReference type="GO" id="GO:0016491">
    <property type="term" value="F:oxidoreductase activity"/>
    <property type="evidence" value="ECO:0007669"/>
    <property type="project" value="UniProtKB-KW"/>
</dbReference>
<reference evidence="7 8" key="1">
    <citation type="journal article" date="2019" name="Int. J. Syst. Evol. Microbiol.">
        <title>The Global Catalogue of Microorganisms (GCM) 10K type strain sequencing project: providing services to taxonomists for standard genome sequencing and annotation.</title>
        <authorList>
            <consortium name="The Broad Institute Genomics Platform"/>
            <consortium name="The Broad Institute Genome Sequencing Center for Infectious Disease"/>
            <person name="Wu L."/>
            <person name="Ma J."/>
        </authorList>
    </citation>
    <scope>NUCLEOTIDE SEQUENCE [LARGE SCALE GENOMIC DNA]</scope>
    <source>
        <strain evidence="7 8">RDMS1</strain>
    </source>
</reference>
<dbReference type="PANTHER" id="PTHR48083:SF2">
    <property type="entry name" value="MEDIUM-CHAIN SPECIFIC ACYL-COA DEHYDROGENASE, MITOCHONDRIAL"/>
    <property type="match status" value="1"/>
</dbReference>
<dbReference type="EMBL" id="JBHTAX010000001">
    <property type="protein sequence ID" value="MFC7189665.1"/>
    <property type="molecule type" value="Genomic_DNA"/>
</dbReference>
<proteinExistence type="inferred from homology"/>
<keyword evidence="8" id="KW-1185">Reference proteome</keyword>
<keyword evidence="3" id="KW-0285">Flavoprotein</keyword>
<comment type="caution">
    <text evidence="7">The sequence shown here is derived from an EMBL/GenBank/DDBJ whole genome shotgun (WGS) entry which is preliminary data.</text>
</comment>
<keyword evidence="4" id="KW-0274">FAD</keyword>
<comment type="cofactor">
    <cofactor evidence="1">
        <name>FAD</name>
        <dbReference type="ChEBI" id="CHEBI:57692"/>
    </cofactor>
</comment>
<evidence type="ECO:0000256" key="1">
    <source>
        <dbReference type="ARBA" id="ARBA00001974"/>
    </source>
</evidence>
<dbReference type="Gene3D" id="1.20.140.10">
    <property type="entry name" value="Butyryl-CoA Dehydrogenase, subunit A, domain 3"/>
    <property type="match status" value="1"/>
</dbReference>
<feature type="domain" description="Acyl-CoA dehydrogenase/oxidase C-terminal" evidence="6">
    <location>
        <begin position="4"/>
        <end position="142"/>
    </location>
</feature>
<evidence type="ECO:0000259" key="6">
    <source>
        <dbReference type="Pfam" id="PF00441"/>
    </source>
</evidence>
<keyword evidence="5 7" id="KW-0560">Oxidoreductase</keyword>
<evidence type="ECO:0000256" key="5">
    <source>
        <dbReference type="ARBA" id="ARBA00023002"/>
    </source>
</evidence>
<dbReference type="InterPro" id="IPR009075">
    <property type="entry name" value="AcylCo_DH/oxidase_C"/>
</dbReference>
<organism evidence="7 8">
    <name type="scientific">Halocatena marina</name>
    <dbReference type="NCBI Taxonomy" id="2934937"/>
    <lineage>
        <taxon>Archaea</taxon>
        <taxon>Methanobacteriati</taxon>
        <taxon>Methanobacteriota</taxon>
        <taxon>Stenosarchaea group</taxon>
        <taxon>Halobacteria</taxon>
        <taxon>Halobacteriales</taxon>
        <taxon>Natronomonadaceae</taxon>
        <taxon>Halocatena</taxon>
    </lineage>
</organism>
<dbReference type="FunFam" id="1.20.140.10:FF:000001">
    <property type="entry name" value="Acyl-CoA dehydrogenase"/>
    <property type="match status" value="1"/>
</dbReference>
<evidence type="ECO:0000256" key="3">
    <source>
        <dbReference type="ARBA" id="ARBA00022630"/>
    </source>
</evidence>
<dbReference type="Proteomes" id="UP001596417">
    <property type="component" value="Unassembled WGS sequence"/>
</dbReference>
<evidence type="ECO:0000313" key="8">
    <source>
        <dbReference type="Proteomes" id="UP001596417"/>
    </source>
</evidence>
<evidence type="ECO:0000313" key="7">
    <source>
        <dbReference type="EMBL" id="MFC7189665.1"/>
    </source>
</evidence>
<gene>
    <name evidence="7" type="ORF">ACFQL7_07215</name>
</gene>
<sequence>MNWIGAGRIKIAASAVGSSQYLLDLATDYARDRETFGKPIGHRQGISFQLADLATDIEQVRQLYRYAAWKIDSGKRARKEESMAKLRGAQLNNDAADVAMQVYGGAGFMKDTPIERQYRSARVLRIFEGTDEIQKRTIARELI</sequence>
<comment type="similarity">
    <text evidence="2">Belongs to the acyl-CoA dehydrogenase family.</text>
</comment>
<dbReference type="SUPFAM" id="SSF47203">
    <property type="entry name" value="Acyl-CoA dehydrogenase C-terminal domain-like"/>
    <property type="match status" value="1"/>
</dbReference>